<evidence type="ECO:0000259" key="14">
    <source>
        <dbReference type="PROSITE" id="PS50035"/>
    </source>
</evidence>
<dbReference type="InterPro" id="IPR025202">
    <property type="entry name" value="PLD-like_dom"/>
</dbReference>
<dbReference type="InterPro" id="IPR027379">
    <property type="entry name" value="CLS_N"/>
</dbReference>
<feature type="transmembrane region" description="Helical" evidence="13">
    <location>
        <begin position="72"/>
        <end position="92"/>
    </location>
</feature>
<dbReference type="PROSITE" id="PS50035">
    <property type="entry name" value="PLD"/>
    <property type="match status" value="2"/>
</dbReference>
<organism evidence="15 16">
    <name type="scientific">Sarcina ventriculi</name>
    <name type="common">Clostridium ventriculi</name>
    <dbReference type="NCBI Taxonomy" id="1267"/>
    <lineage>
        <taxon>Bacteria</taxon>
        <taxon>Bacillati</taxon>
        <taxon>Bacillota</taxon>
        <taxon>Clostridia</taxon>
        <taxon>Eubacteriales</taxon>
        <taxon>Clostridiaceae</taxon>
        <taxon>Sarcina</taxon>
    </lineage>
</organism>
<gene>
    <name evidence="15" type="primary">cls</name>
    <name evidence="15" type="ORF">ERS852473_01608</name>
</gene>
<dbReference type="CDD" id="cd09160">
    <property type="entry name" value="PLDc_SMU_988_like_2"/>
    <property type="match status" value="1"/>
</dbReference>
<dbReference type="NCBIfam" id="TIGR04265">
    <property type="entry name" value="bac_cardiolipin"/>
    <property type="match status" value="1"/>
</dbReference>
<evidence type="ECO:0000256" key="1">
    <source>
        <dbReference type="ARBA" id="ARBA00004651"/>
    </source>
</evidence>
<evidence type="ECO:0000256" key="13">
    <source>
        <dbReference type="SAM" id="Phobius"/>
    </source>
</evidence>
<dbReference type="Pfam" id="PF13091">
    <property type="entry name" value="PLDc_2"/>
    <property type="match status" value="2"/>
</dbReference>
<evidence type="ECO:0000256" key="10">
    <source>
        <dbReference type="ARBA" id="ARBA00023209"/>
    </source>
</evidence>
<dbReference type="RefSeq" id="WP_082412339.1">
    <property type="nucleotide sequence ID" value="NZ_CABIXL010000005.1"/>
</dbReference>
<feature type="domain" description="PLD phosphodiesterase" evidence="14">
    <location>
        <begin position="248"/>
        <end position="275"/>
    </location>
</feature>
<keyword evidence="6" id="KW-0677">Repeat</keyword>
<dbReference type="CDD" id="cd09154">
    <property type="entry name" value="PLDc_SMU_988_like_1"/>
    <property type="match status" value="1"/>
</dbReference>
<protein>
    <recommendedName>
        <fullName evidence="12">Cardiolipin synthase</fullName>
        <ecNumber evidence="12">2.7.8.-</ecNumber>
    </recommendedName>
</protein>
<dbReference type="EMBL" id="CYZR01000005">
    <property type="protein sequence ID" value="CUN99360.1"/>
    <property type="molecule type" value="Genomic_DNA"/>
</dbReference>
<dbReference type="GO" id="GO:0016740">
    <property type="term" value="F:transferase activity"/>
    <property type="evidence" value="ECO:0007669"/>
    <property type="project" value="UniProtKB-KW"/>
</dbReference>
<keyword evidence="9 13" id="KW-0472">Membrane</keyword>
<keyword evidence="2" id="KW-1003">Cell membrane</keyword>
<sequence>MSKGKKSLVKVVYGRTLIVLAIVLIQLAVLFSIYVFLMEYVTYIVGASTVLSAIVLLYIINNRTNPMYKISWIIPVALMPIFGTLLYIFIHLQIETRLIAKKYDKSLEETRCYLEQDNDVLKELDSLDKHVASIGKYISNYGVYPVYKNTNVEYFPLGEDKFKKMIKELEKAKDFIFMEYFIIEEGVMWDTILDILKRKVKQGVEVRVMYDGLCCLALLPYKYPETLKKMGIKCKMFSPIKPALSTYQNNRDHRKILVIDGKVAFTGGVNLADEYINVKERFGHWKDIAVCLEGDAVKSFTMMFLQMWNITENKKEDYEKYILSKENVSVKSDGFVIPYGDSPLDFENLSEEVYFDIIHQATKYVHIMTPYLILDNEMITALTHAAKRGVEIIIIMPHIPDKPYAFWVAKTYYEELIEAGVQIYEYTPGFVHAKCFVSDNDKAVVGTINLDFRSLYLHFECGVFFYKNSVISKIEEDFKNTLEKCEKITLEKCKRQPLKQKAIGSVLRIFAPLM</sequence>
<keyword evidence="4 15" id="KW-0808">Transferase</keyword>
<feature type="transmembrane region" description="Helical" evidence="13">
    <location>
        <begin position="40"/>
        <end position="60"/>
    </location>
</feature>
<dbReference type="Pfam" id="PF13396">
    <property type="entry name" value="PLDc_N"/>
    <property type="match status" value="1"/>
</dbReference>
<dbReference type="Gene3D" id="3.30.870.10">
    <property type="entry name" value="Endonuclease Chain A"/>
    <property type="match status" value="2"/>
</dbReference>
<evidence type="ECO:0000313" key="16">
    <source>
        <dbReference type="Proteomes" id="UP000095488"/>
    </source>
</evidence>
<keyword evidence="11" id="KW-1208">Phospholipid metabolism</keyword>
<proteinExistence type="predicted"/>
<evidence type="ECO:0000256" key="3">
    <source>
        <dbReference type="ARBA" id="ARBA00022516"/>
    </source>
</evidence>
<evidence type="ECO:0000256" key="9">
    <source>
        <dbReference type="ARBA" id="ARBA00023136"/>
    </source>
</evidence>
<keyword evidence="5 13" id="KW-0812">Transmembrane</keyword>
<comment type="caution">
    <text evidence="15">The sequence shown here is derived from an EMBL/GenBank/DDBJ whole genome shotgun (WGS) entry which is preliminary data.</text>
</comment>
<keyword evidence="16" id="KW-1185">Reference proteome</keyword>
<dbReference type="Proteomes" id="UP000095488">
    <property type="component" value="Unassembled WGS sequence"/>
</dbReference>
<feature type="domain" description="PLD phosphodiesterase" evidence="14">
    <location>
        <begin position="427"/>
        <end position="454"/>
    </location>
</feature>
<evidence type="ECO:0000256" key="6">
    <source>
        <dbReference type="ARBA" id="ARBA00022737"/>
    </source>
</evidence>
<keyword evidence="7 13" id="KW-1133">Transmembrane helix</keyword>
<dbReference type="EC" id="2.7.8.-" evidence="12"/>
<dbReference type="SMART" id="SM00155">
    <property type="entry name" value="PLDc"/>
    <property type="match status" value="2"/>
</dbReference>
<dbReference type="PANTHER" id="PTHR21248">
    <property type="entry name" value="CARDIOLIPIN SYNTHASE"/>
    <property type="match status" value="1"/>
</dbReference>
<reference evidence="15 16" key="1">
    <citation type="submission" date="2015-09" db="EMBL/GenBank/DDBJ databases">
        <authorList>
            <consortium name="Pathogen Informatics"/>
        </authorList>
    </citation>
    <scope>NUCLEOTIDE SEQUENCE [LARGE SCALE GENOMIC DNA]</scope>
    <source>
        <strain evidence="15 16">2789STDY5834858</strain>
    </source>
</reference>
<evidence type="ECO:0000256" key="5">
    <source>
        <dbReference type="ARBA" id="ARBA00022692"/>
    </source>
</evidence>
<keyword evidence="3" id="KW-0444">Lipid biosynthesis</keyword>
<accession>A0ABM9UQY4</accession>
<evidence type="ECO:0000256" key="12">
    <source>
        <dbReference type="NCBIfam" id="TIGR04265"/>
    </source>
</evidence>
<evidence type="ECO:0000256" key="2">
    <source>
        <dbReference type="ARBA" id="ARBA00022475"/>
    </source>
</evidence>
<dbReference type="SUPFAM" id="SSF56024">
    <property type="entry name" value="Phospholipase D/nuclease"/>
    <property type="match status" value="2"/>
</dbReference>
<evidence type="ECO:0000256" key="8">
    <source>
        <dbReference type="ARBA" id="ARBA00023098"/>
    </source>
</evidence>
<evidence type="ECO:0000256" key="11">
    <source>
        <dbReference type="ARBA" id="ARBA00023264"/>
    </source>
</evidence>
<dbReference type="InterPro" id="IPR001736">
    <property type="entry name" value="PLipase_D/transphosphatidylase"/>
</dbReference>
<keyword evidence="8" id="KW-0443">Lipid metabolism</keyword>
<keyword evidence="10" id="KW-0594">Phospholipid biosynthesis</keyword>
<name>A0ABM9UQY4_SARVE</name>
<dbReference type="InterPro" id="IPR022924">
    <property type="entry name" value="Cardiolipin_synthase"/>
</dbReference>
<dbReference type="PANTHER" id="PTHR21248:SF22">
    <property type="entry name" value="PHOSPHOLIPASE D"/>
    <property type="match status" value="1"/>
</dbReference>
<evidence type="ECO:0000313" key="15">
    <source>
        <dbReference type="EMBL" id="CUN99360.1"/>
    </source>
</evidence>
<evidence type="ECO:0000256" key="4">
    <source>
        <dbReference type="ARBA" id="ARBA00022679"/>
    </source>
</evidence>
<evidence type="ECO:0000256" key="7">
    <source>
        <dbReference type="ARBA" id="ARBA00022989"/>
    </source>
</evidence>
<feature type="transmembrane region" description="Helical" evidence="13">
    <location>
        <begin position="12"/>
        <end position="34"/>
    </location>
</feature>
<comment type="subcellular location">
    <subcellularLocation>
        <location evidence="1">Cell membrane</location>
        <topology evidence="1">Multi-pass membrane protein</topology>
    </subcellularLocation>
</comment>